<dbReference type="EMBL" id="LT841305">
    <property type="protein sequence ID" value="SMH63991.1"/>
    <property type="molecule type" value="Genomic_DNA"/>
</dbReference>
<protein>
    <submittedName>
        <fullName evidence="1">Nitrogen regulatory protein P-II 2</fullName>
    </submittedName>
</protein>
<dbReference type="Gene3D" id="3.30.70.120">
    <property type="match status" value="1"/>
</dbReference>
<dbReference type="SUPFAM" id="SSF54913">
    <property type="entry name" value="GlnB-like"/>
    <property type="match status" value="1"/>
</dbReference>
<dbReference type="Proteomes" id="UP000193925">
    <property type="component" value="Chromosome AFERRI"/>
</dbReference>
<reference evidence="1" key="2">
    <citation type="submission" date="2014-07" db="EMBL/GenBank/DDBJ databases">
        <title>Initial genome analysis of the psychrotolerant acidophile Acidithiobacillus ferrivorans CF27: insights into iron and sulfur oxidation pathways and into biofilm formation.</title>
        <authorList>
            <person name="Talla E."/>
            <person name="Hedrich S."/>
            <person name="Mangenot S."/>
            <person name="Ji B."/>
            <person name="Johnson D.B."/>
            <person name="Barbe V."/>
            <person name="Bonnefoy V."/>
        </authorList>
    </citation>
    <scope>NUCLEOTIDE SEQUENCE [LARGE SCALE GENOMIC DNA]</scope>
    <source>
        <strain evidence="1">CF27</strain>
    </source>
</reference>
<reference evidence="2 3" key="3">
    <citation type="submission" date="2017-03" db="EMBL/GenBank/DDBJ databases">
        <authorList>
            <person name="Regsiter A."/>
            <person name="William W."/>
        </authorList>
    </citation>
    <scope>NUCLEOTIDE SEQUENCE [LARGE SCALE GENOMIC DNA]</scope>
    <source>
        <strain evidence="2">PRJEB5721</strain>
    </source>
</reference>
<sequence length="103" mass="11253">MHRISAMVQSSRIEDVCKALSVLDVADLTVTEAHGFGRQRGHTTLYPSDGQPFDLLPKAKIEVVVARERLNEVVGFITKAANTGKFGAGKIFVSEILKMVNII</sequence>
<dbReference type="PROSITE" id="PS51343">
    <property type="entry name" value="PII_GLNB_DOM"/>
    <property type="match status" value="1"/>
</dbReference>
<dbReference type="SMART" id="SM00938">
    <property type="entry name" value="P-II"/>
    <property type="match status" value="1"/>
</dbReference>
<dbReference type="GO" id="GO:0030234">
    <property type="term" value="F:enzyme regulator activity"/>
    <property type="evidence" value="ECO:0007669"/>
    <property type="project" value="InterPro"/>
</dbReference>
<dbReference type="InterPro" id="IPR015867">
    <property type="entry name" value="N-reg_PII/ATP_PRibTrfase_C"/>
</dbReference>
<gene>
    <name evidence="1" type="primary">glnK</name>
    <name evidence="2" type="ORF">AFERRI_10024</name>
    <name evidence="1" type="ORF">AFERRI_170003</name>
</gene>
<evidence type="ECO:0000313" key="2">
    <source>
        <dbReference type="EMBL" id="SMH63991.1"/>
    </source>
</evidence>
<reference evidence="1" key="1">
    <citation type="submission" date="2014-03" db="EMBL/GenBank/DDBJ databases">
        <authorList>
            <person name="Genoscope - CEA"/>
        </authorList>
    </citation>
    <scope>NUCLEOTIDE SEQUENCE [LARGE SCALE GENOMIC DNA]</scope>
    <source>
        <strain evidence="1">CF27</strain>
    </source>
</reference>
<dbReference type="GO" id="GO:0006808">
    <property type="term" value="P:regulation of nitrogen utilization"/>
    <property type="evidence" value="ECO:0007669"/>
    <property type="project" value="InterPro"/>
</dbReference>
<evidence type="ECO:0000313" key="1">
    <source>
        <dbReference type="EMBL" id="CDQ09094.1"/>
    </source>
</evidence>
<accession>A0A060URB7</accession>
<dbReference type="AlphaFoldDB" id="A0A060URB7"/>
<dbReference type="InterPro" id="IPR002187">
    <property type="entry name" value="N-reg_PII"/>
</dbReference>
<dbReference type="InterPro" id="IPR011322">
    <property type="entry name" value="N-reg_PII-like_a/b"/>
</dbReference>
<dbReference type="GO" id="GO:0005829">
    <property type="term" value="C:cytosol"/>
    <property type="evidence" value="ECO:0007669"/>
    <property type="project" value="TreeGrafter"/>
</dbReference>
<keyword evidence="3" id="KW-1185">Reference proteome</keyword>
<organism evidence="1">
    <name type="scientific">Acidithiobacillus ferrivorans</name>
    <dbReference type="NCBI Taxonomy" id="160808"/>
    <lineage>
        <taxon>Bacteria</taxon>
        <taxon>Pseudomonadati</taxon>
        <taxon>Pseudomonadota</taxon>
        <taxon>Acidithiobacillia</taxon>
        <taxon>Acidithiobacillales</taxon>
        <taxon>Acidithiobacillaceae</taxon>
        <taxon>Acidithiobacillus</taxon>
    </lineage>
</organism>
<evidence type="ECO:0000313" key="3">
    <source>
        <dbReference type="Proteomes" id="UP000193925"/>
    </source>
</evidence>
<dbReference type="PANTHER" id="PTHR30115:SF20">
    <property type="entry name" value="NITROGEN REGULATORY PROTEIN GLNK"/>
    <property type="match status" value="1"/>
</dbReference>
<dbReference type="GO" id="GO:0005524">
    <property type="term" value="F:ATP binding"/>
    <property type="evidence" value="ECO:0007669"/>
    <property type="project" value="TreeGrafter"/>
</dbReference>
<dbReference type="RefSeq" id="WP_035191482.1">
    <property type="nucleotide sequence ID" value="NZ_CCCS020000009.1"/>
</dbReference>
<dbReference type="EMBL" id="CCCS020000009">
    <property type="protein sequence ID" value="CDQ09094.1"/>
    <property type="molecule type" value="Genomic_DNA"/>
</dbReference>
<dbReference type="PANTHER" id="PTHR30115">
    <property type="entry name" value="NITROGEN REGULATORY PROTEIN P-II"/>
    <property type="match status" value="1"/>
</dbReference>
<dbReference type="PRINTS" id="PR00340">
    <property type="entry name" value="PIIGLNB"/>
</dbReference>
<proteinExistence type="predicted"/>
<dbReference type="Pfam" id="PF00543">
    <property type="entry name" value="P-II"/>
    <property type="match status" value="1"/>
</dbReference>
<name>A0A060URB7_9PROT</name>